<dbReference type="RefSeq" id="WP_155694194.1">
    <property type="nucleotide sequence ID" value="NZ_WOCD01000001.1"/>
</dbReference>
<proteinExistence type="predicted"/>
<evidence type="ECO:0000313" key="2">
    <source>
        <dbReference type="Proteomes" id="UP000439994"/>
    </source>
</evidence>
<dbReference type="AlphaFoldDB" id="A0A6N8F459"/>
<reference evidence="1 2" key="1">
    <citation type="submission" date="2019-11" db="EMBL/GenBank/DDBJ databases">
        <title>P. haliotis isolates from Z. marina roots.</title>
        <authorList>
            <person name="Cohen M."/>
            <person name="Jospin G."/>
            <person name="Eisen J.A."/>
            <person name="Coil D.A."/>
        </authorList>
    </citation>
    <scope>NUCLEOTIDE SEQUENCE [LARGE SCALE GENOMIC DNA]</scope>
    <source>
        <strain evidence="1 2">UCD-MCMsp1aY</strain>
    </source>
</reference>
<dbReference type="Proteomes" id="UP000439994">
    <property type="component" value="Unassembled WGS sequence"/>
</dbReference>
<accession>A0A6N8F459</accession>
<dbReference type="EMBL" id="WOCD01000001">
    <property type="protein sequence ID" value="MUH71456.1"/>
    <property type="molecule type" value="Genomic_DNA"/>
</dbReference>
<comment type="caution">
    <text evidence="1">The sequence shown here is derived from an EMBL/GenBank/DDBJ whole genome shotgun (WGS) entry which is preliminary data.</text>
</comment>
<organism evidence="1 2">
    <name type="scientific">Psychrosphaera haliotis</name>
    <dbReference type="NCBI Taxonomy" id="555083"/>
    <lineage>
        <taxon>Bacteria</taxon>
        <taxon>Pseudomonadati</taxon>
        <taxon>Pseudomonadota</taxon>
        <taxon>Gammaproteobacteria</taxon>
        <taxon>Alteromonadales</taxon>
        <taxon>Pseudoalteromonadaceae</taxon>
        <taxon>Psychrosphaera</taxon>
    </lineage>
</organism>
<dbReference type="OrthoDB" id="342114at2"/>
<sequence>MLNQFELIPHGEYPGLGPVFDVVVDGESLLSKVTEFELRYSDSINGSYVPGLNTVGLNRSMLETPGRIFPLVCDCGEWQCWVLSVEVSFCEDFVYWNQWSNPNRDDKSKKADGLYWRYKEFPALVFDKNDYLRKVQAAIELLT</sequence>
<gene>
    <name evidence="1" type="ORF">GNP35_02435</name>
</gene>
<name>A0A6N8F459_9GAMM</name>
<protein>
    <submittedName>
        <fullName evidence="1">Uncharacterized protein</fullName>
    </submittedName>
</protein>
<evidence type="ECO:0000313" key="1">
    <source>
        <dbReference type="EMBL" id="MUH71456.1"/>
    </source>
</evidence>
<keyword evidence="2" id="KW-1185">Reference proteome</keyword>